<reference evidence="1 2" key="1">
    <citation type="submission" date="2019-08" db="EMBL/GenBank/DDBJ databases">
        <title>Whole genome of Aphis craccivora.</title>
        <authorList>
            <person name="Voronova N.V."/>
            <person name="Shulinski R.S."/>
            <person name="Bandarenka Y.V."/>
            <person name="Zhorov D.G."/>
            <person name="Warner D."/>
        </authorList>
    </citation>
    <scope>NUCLEOTIDE SEQUENCE [LARGE SCALE GENOMIC DNA]</scope>
    <source>
        <strain evidence="1">180601</strain>
        <tissue evidence="1">Whole Body</tissue>
    </source>
</reference>
<sequence length="140" mass="16323">MDFEMAHPPKIQELGLENRYRNDDEFNLFCCMIDGLSFLPIKFVEDGMIGISHLKNIVPFGTEDLLLYFDHTYVNGKFRPGRPTADREKLALNELGEQSIKRKKKKMEIRLKALCIRFAENKIELEDFLKAIAQNIKLQC</sequence>
<dbReference type="OrthoDB" id="6095224at2759"/>
<proteinExistence type="predicted"/>
<name>A0A6G0Z6S9_APHCR</name>
<accession>A0A6G0Z6S9</accession>
<keyword evidence="2" id="KW-1185">Reference proteome</keyword>
<organism evidence="1 2">
    <name type="scientific">Aphis craccivora</name>
    <name type="common">Cowpea aphid</name>
    <dbReference type="NCBI Taxonomy" id="307492"/>
    <lineage>
        <taxon>Eukaryota</taxon>
        <taxon>Metazoa</taxon>
        <taxon>Ecdysozoa</taxon>
        <taxon>Arthropoda</taxon>
        <taxon>Hexapoda</taxon>
        <taxon>Insecta</taxon>
        <taxon>Pterygota</taxon>
        <taxon>Neoptera</taxon>
        <taxon>Paraneoptera</taxon>
        <taxon>Hemiptera</taxon>
        <taxon>Sternorrhyncha</taxon>
        <taxon>Aphidomorpha</taxon>
        <taxon>Aphidoidea</taxon>
        <taxon>Aphididae</taxon>
        <taxon>Aphidini</taxon>
        <taxon>Aphis</taxon>
        <taxon>Aphis</taxon>
    </lineage>
</organism>
<dbReference type="EMBL" id="VUJU01001186">
    <property type="protein sequence ID" value="KAF0766474.1"/>
    <property type="molecule type" value="Genomic_DNA"/>
</dbReference>
<evidence type="ECO:0000313" key="2">
    <source>
        <dbReference type="Proteomes" id="UP000478052"/>
    </source>
</evidence>
<dbReference type="Proteomes" id="UP000478052">
    <property type="component" value="Unassembled WGS sequence"/>
</dbReference>
<evidence type="ECO:0000313" key="1">
    <source>
        <dbReference type="EMBL" id="KAF0766474.1"/>
    </source>
</evidence>
<protein>
    <submittedName>
        <fullName evidence="1">Uncharacterized protein</fullName>
    </submittedName>
</protein>
<gene>
    <name evidence="1" type="ORF">FWK35_00009370</name>
</gene>
<dbReference type="AlphaFoldDB" id="A0A6G0Z6S9"/>
<comment type="caution">
    <text evidence="1">The sequence shown here is derived from an EMBL/GenBank/DDBJ whole genome shotgun (WGS) entry which is preliminary data.</text>
</comment>